<reference evidence="3 4" key="1">
    <citation type="journal article" date="2019" name="Emerg. Microbes Infect.">
        <title>Comprehensive subspecies identification of 175 nontuberculous mycobacteria species based on 7547 genomic profiles.</title>
        <authorList>
            <person name="Matsumoto Y."/>
            <person name="Kinjo T."/>
            <person name="Motooka D."/>
            <person name="Nabeya D."/>
            <person name="Jung N."/>
            <person name="Uechi K."/>
            <person name="Horii T."/>
            <person name="Iida T."/>
            <person name="Fujita J."/>
            <person name="Nakamura S."/>
        </authorList>
    </citation>
    <scope>NUCLEOTIDE SEQUENCE [LARGE SCALE GENOMIC DNA]</scope>
    <source>
        <strain evidence="3 4">JCM 12404</strain>
    </source>
</reference>
<accession>A0A7I7L1Q9</accession>
<dbReference type="KEGG" id="mcoo:MCOO_42900"/>
<keyword evidence="4" id="KW-1185">Reference proteome</keyword>
<evidence type="ECO:0000313" key="4">
    <source>
        <dbReference type="Proteomes" id="UP000465866"/>
    </source>
</evidence>
<keyword evidence="2" id="KW-1133">Transmembrane helix</keyword>
<keyword evidence="2" id="KW-0812">Transmembrane</keyword>
<name>A0A7I7L1Q9_9MYCO</name>
<dbReference type="AlphaFoldDB" id="A0A7I7L1Q9"/>
<feature type="region of interest" description="Disordered" evidence="1">
    <location>
        <begin position="74"/>
        <end position="106"/>
    </location>
</feature>
<keyword evidence="2" id="KW-0472">Membrane</keyword>
<dbReference type="RefSeq" id="WP_163779939.1">
    <property type="nucleotide sequence ID" value="NZ_AP022569.1"/>
</dbReference>
<evidence type="ECO:0000313" key="3">
    <source>
        <dbReference type="EMBL" id="BBX48275.1"/>
    </source>
</evidence>
<evidence type="ECO:0000256" key="2">
    <source>
        <dbReference type="SAM" id="Phobius"/>
    </source>
</evidence>
<dbReference type="EMBL" id="AP022569">
    <property type="protein sequence ID" value="BBX48275.1"/>
    <property type="molecule type" value="Genomic_DNA"/>
</dbReference>
<sequence>MQKDATTGAGQTDRSIGERLWDRRAELLWGLAAAVLLLTFVDPVLLVSLVLAGATIAAAWLGIRELVQSATRDDAKQVASPLPRPAPAGRPEQTSAHPQWHGHHAA</sequence>
<feature type="transmembrane region" description="Helical" evidence="2">
    <location>
        <begin position="29"/>
        <end position="62"/>
    </location>
</feature>
<protein>
    <submittedName>
        <fullName evidence="3">Uncharacterized protein</fullName>
    </submittedName>
</protein>
<evidence type="ECO:0000256" key="1">
    <source>
        <dbReference type="SAM" id="MobiDB-lite"/>
    </source>
</evidence>
<gene>
    <name evidence="3" type="ORF">MCOO_42900</name>
</gene>
<dbReference type="Proteomes" id="UP000465866">
    <property type="component" value="Chromosome"/>
</dbReference>
<organism evidence="3 4">
    <name type="scientific">Mycobacterium cookii</name>
    <dbReference type="NCBI Taxonomy" id="1775"/>
    <lineage>
        <taxon>Bacteria</taxon>
        <taxon>Bacillati</taxon>
        <taxon>Actinomycetota</taxon>
        <taxon>Actinomycetes</taxon>
        <taxon>Mycobacteriales</taxon>
        <taxon>Mycobacteriaceae</taxon>
        <taxon>Mycobacterium</taxon>
    </lineage>
</organism>
<proteinExistence type="predicted"/>